<feature type="compositionally biased region" description="Polar residues" evidence="1">
    <location>
        <begin position="1499"/>
        <end position="1512"/>
    </location>
</feature>
<feature type="compositionally biased region" description="Polar residues" evidence="1">
    <location>
        <begin position="1301"/>
        <end position="1322"/>
    </location>
</feature>
<dbReference type="InterPro" id="IPR055274">
    <property type="entry name" value="SWO1"/>
</dbReference>
<feature type="compositionally biased region" description="Polar residues" evidence="1">
    <location>
        <begin position="1208"/>
        <end position="1228"/>
    </location>
</feature>
<sequence>MLRGRFMVRNLSVKARTDFCELSLSSMMLILTEGVFWSMCCLTTSTTLRFLALMMTWALWRAITLAVFALIPLLLPRIAEGINVAGDLLGSGSRVEATRLTDSDGSLKYPIPLNWFVSDKLEIEGKGFCANLRLLGFADDSHSLAPSISFWNFLVRFYSPFMSMKFVRHSFCVSWMLALSLNHRGLSMDCDDSDFQSQNFHLIGEDNDGFPQSLQSYDPPKFDIDDHFQSHLRFDSLAESRLFLGIQGEENNWIEEFSPRHSTAEFGSSALQTCSIAGNDVWSDTPSELLRMPVKSIGDNEVNTQNMNSESEIHPIEDSAKNILGLSDDIARTNQHGVSLHTPICENSDSVSNINLSDQKYHAVGEVVDSEFTANVELTSSSVEVPKACLVSGELVEVVQSKDLLDNSLQTPICEDSVSVLNINLSDQKYHAVGEVVDSEFTANVELTSSVEVPKVCLVSGELLEVVQSKDLLDNSSVISSFDDCASAVNRSLDMSATSVPSNSQNCSLALLTDTASTETGKLGNSLLTEPKKEDCHTINVNKNSESSQSENKQSETFSIVHGEHRLNEHSSLDQALNNDVCDVKDSSGMVPPIDSLVLENEGSHDNVLSENSDGLLQAIAYQVKSLNKDLKAEDKRSTNTAQLPSLAKDAGENFVDAVTEKRTELSDIAAGLITSPALLLVESQPFCSGEQRDLDTSKRVIGDKKWKIDFSSTVDTEITAVEDDTGSQIHTLTTHNLDILQRAKNGDNKSLKDFTEKLDASEQTVANQPSALLEGAENMTSSSHEELDPISETACLVAESTVDNISHLEEKDESTQSVGSNDNKLKDHSPITEITQLSSSETQDHGVLMDSDETSIKDQAEVINFLSLSNSENTQLLHSEVEVIIEEKEIILSSSPDSHSDGKDAQATSLSDVNFCTNSEKVGGFHVMADSDAKGPSVEIFSDEQETTKNDEVQVAFSDGAFSLSTCKSTEQEDANLAPTNHSDKPKHTDIEFDTSNIGTNVLSQLPLPEGNLESSSFDPQGGKASSYDTNCGSPTVISCKEWNLEERNSRQYRERNSLLQNFAGPSLEAPKFDIFKGTVQDPKMSTFGDDGNFTFIVPLCKNDTPEDCNKAQEFANTTQLLEQSQISAEISQEHSSDTVKETTINPSMSVENKRNQASARATKKAGISKGDANEKSQEKHSKGSKRTPRSTSSRALRNKISKDDVQQCTMKSSCSPNVQTSNLPDMSTSATPLFHQPFTDLQQVQLRAQIFVYGSLIQGVLPDEACMLPAFGGTDGGRSLWEKTWRVASERFHNKKSLTSSSEQGVSCSPLSSKALNSSAGRRDSKTPIAATKSSIVSFQSPFQNSSKDVLPSNITRGTYLDSNQSSLPLHSYQTSQMRQYLTNSTSWFSPSPHHASWVVPSQGSPFDSTAHHSSAIASETSQVTPARDASKFRAANMQLTSSSALLPRQDTPSISAVLSSEVQNKEATPVGNKSTSTREKSRKRKKISSLEEPLLNISTPQPQLDSASATYVTSNLPSCSSLPRLSSSLSPSTSVGFISTTSQAPAVPYYQILGNSSQQNIFSKETCTHIEQSKVQADIASASAAAAIKHSQTIWEQMTAQKSGLPLEVEGKLVSAAVAAAAAASVAKAAAEVAKVASEATMQAKMMADEAVNSSYAENGTQSTESNLDIGKSLLTSSGKDNINGLSVISAAREATRRRVEASSAAMKRAENLDAILKAAEMAAEAVSQVGTIIAMGDPLPFSISEIVEAGSDVYWKRHRKTKIGAESNLQPKKNLGLHIASDHELYTEQQAELLSDHNKIKDSIIERSPGNLKSISSEEHYEGHELQGREKIVSTGRGPTQGSTIQTGSHVEVVAEGGLQGAWFSAFVLDIKDGKAYVQYKDLPSDEGHEKLKEWIPLESKGDQPPRIRAPHNIMVGSDLSVVRAWNLRPSLIWEDGQWIEWSRAKEKVALETYEGDTPQEKRQKLWRLDDKSKEEIIEGGLNTHTGDSSKLEETNPLNLSAKDVMFSMGKNVGEGNNDDAFKVKRAGLQKDRSKVVFGVPKPGKKRKFMEVSKHYTADKTEKAAERSDSMKFAKYLIPQASQSWRNSSKQETKGKQTTNLNTRVLKSLRSQNVQAKSTVDKDKLVNSASVSNGVEVSLKTSFSTGEKKDSMEIGSLPHIIGKVDVAVLEPSAQPVQGIPASKKKSSSLEVEMGEKEKGSSGVELTSRSEVQGLENIGKRSDVIEPRRSNRRIQPTSRLLEGLQSSLLISKIPNFSHDKGTKNLHKGGPSSRESDKSQIASLLMYFSSHRNFQRHYDRIKSRESLSRPISLVSSNGFEVRGIPASHHSSVSSPFVRSPIATRLSVSFLLRRRSGSQPNPPIFVSLEDSCGTGELRGVIAPFAQRGGGGQTNFTSEHDDPWRSGSLTGFAAISFSLIIEDSWMQV</sequence>
<comment type="caution">
    <text evidence="4">The sequence shown here is derived from an EMBL/GenBank/DDBJ whole genome shotgun (WGS) entry which is preliminary data.</text>
</comment>
<feature type="region of interest" description="Disordered" evidence="1">
    <location>
        <begin position="808"/>
        <end position="829"/>
    </location>
</feature>
<keyword evidence="2" id="KW-1133">Transmembrane helix</keyword>
<keyword evidence="2" id="KW-0812">Transmembrane</keyword>
<accession>A0A8J5KHE0</accession>
<feature type="compositionally biased region" description="Basic and acidic residues" evidence="1">
    <location>
        <begin position="983"/>
        <end position="992"/>
    </location>
</feature>
<feature type="region of interest" description="Disordered" evidence="1">
    <location>
        <begin position="2181"/>
        <end position="2209"/>
    </location>
</feature>
<feature type="compositionally biased region" description="Basic and acidic residues" evidence="1">
    <location>
        <begin position="1173"/>
        <end position="1183"/>
    </location>
</feature>
<keyword evidence="5" id="KW-1185">Reference proteome</keyword>
<organism evidence="4 5">
    <name type="scientific">Zingiber officinale</name>
    <name type="common">Ginger</name>
    <name type="synonym">Amomum zingiber</name>
    <dbReference type="NCBI Taxonomy" id="94328"/>
    <lineage>
        <taxon>Eukaryota</taxon>
        <taxon>Viridiplantae</taxon>
        <taxon>Streptophyta</taxon>
        <taxon>Embryophyta</taxon>
        <taxon>Tracheophyta</taxon>
        <taxon>Spermatophyta</taxon>
        <taxon>Magnoliopsida</taxon>
        <taxon>Liliopsida</taxon>
        <taxon>Zingiberales</taxon>
        <taxon>Zingiberaceae</taxon>
        <taxon>Zingiber</taxon>
    </lineage>
</organism>
<feature type="compositionally biased region" description="Polar residues" evidence="1">
    <location>
        <begin position="1407"/>
        <end position="1427"/>
    </location>
</feature>
<dbReference type="PANTHER" id="PTHR48429:SF1">
    <property type="entry name" value="AGENET DOMAIN-CONTAINING PROTEIN"/>
    <property type="match status" value="1"/>
</dbReference>
<dbReference type="EMBL" id="JACMSC010000018">
    <property type="protein sequence ID" value="KAG6476567.1"/>
    <property type="molecule type" value="Genomic_DNA"/>
</dbReference>
<proteinExistence type="predicted"/>
<evidence type="ECO:0000256" key="1">
    <source>
        <dbReference type="SAM" id="MobiDB-lite"/>
    </source>
</evidence>
<feature type="compositionally biased region" description="Polar residues" evidence="1">
    <location>
        <begin position="1143"/>
        <end position="1161"/>
    </location>
</feature>
<feature type="compositionally biased region" description="Polar residues" evidence="1">
    <location>
        <begin position="1460"/>
        <end position="1469"/>
    </location>
</feature>
<feature type="transmembrane region" description="Helical" evidence="2">
    <location>
        <begin position="51"/>
        <end position="75"/>
    </location>
</feature>
<evidence type="ECO:0000313" key="5">
    <source>
        <dbReference type="Proteomes" id="UP000734854"/>
    </source>
</evidence>
<feature type="domain" description="Agenet-like" evidence="3">
    <location>
        <begin position="1852"/>
        <end position="1916"/>
    </location>
</feature>
<keyword evidence="2" id="KW-0472">Membrane</keyword>
<feature type="region of interest" description="Disordered" evidence="1">
    <location>
        <begin position="1460"/>
        <end position="1512"/>
    </location>
</feature>
<protein>
    <recommendedName>
        <fullName evidence="3">Agenet-like domain-containing protein</fullName>
    </recommendedName>
</protein>
<feature type="region of interest" description="Disordered" evidence="1">
    <location>
        <begin position="1301"/>
        <end position="1329"/>
    </location>
</feature>
<feature type="compositionally biased region" description="Basic and acidic residues" evidence="1">
    <location>
        <begin position="1133"/>
        <end position="1142"/>
    </location>
</feature>
<feature type="region of interest" description="Disordered" evidence="1">
    <location>
        <begin position="1129"/>
        <end position="1228"/>
    </location>
</feature>
<dbReference type="Proteomes" id="UP000734854">
    <property type="component" value="Unassembled WGS sequence"/>
</dbReference>
<feature type="region of interest" description="Disordered" evidence="1">
    <location>
        <begin position="974"/>
        <end position="1030"/>
    </location>
</feature>
<name>A0A8J5KHE0_ZINOF</name>
<gene>
    <name evidence="4" type="ORF">ZIOFF_065809</name>
</gene>
<dbReference type="Pfam" id="PF05641">
    <property type="entry name" value="Agenet"/>
    <property type="match status" value="1"/>
</dbReference>
<dbReference type="PANTHER" id="PTHR48429">
    <property type="entry name" value="AGENET DOMAIN-CONTAINING PROTEIN"/>
    <property type="match status" value="1"/>
</dbReference>
<feature type="region of interest" description="Disordered" evidence="1">
    <location>
        <begin position="1407"/>
        <end position="1431"/>
    </location>
</feature>
<reference evidence="4 5" key="1">
    <citation type="submission" date="2020-08" db="EMBL/GenBank/DDBJ databases">
        <title>Plant Genome Project.</title>
        <authorList>
            <person name="Zhang R.-G."/>
        </authorList>
    </citation>
    <scope>NUCLEOTIDE SEQUENCE [LARGE SCALE GENOMIC DNA]</scope>
    <source>
        <tissue evidence="4">Rhizome</tissue>
    </source>
</reference>
<feature type="compositionally biased region" description="Polar residues" evidence="1">
    <location>
        <begin position="995"/>
        <end position="1005"/>
    </location>
</feature>
<evidence type="ECO:0000313" key="4">
    <source>
        <dbReference type="EMBL" id="KAG6476567.1"/>
    </source>
</evidence>
<evidence type="ECO:0000256" key="2">
    <source>
        <dbReference type="SAM" id="Phobius"/>
    </source>
</evidence>
<dbReference type="InterPro" id="IPR008395">
    <property type="entry name" value="Agenet-like_dom"/>
</dbReference>
<evidence type="ECO:0000259" key="3">
    <source>
        <dbReference type="Pfam" id="PF05641"/>
    </source>
</evidence>